<feature type="non-terminal residue" evidence="2">
    <location>
        <position position="1"/>
    </location>
</feature>
<reference evidence="2 3" key="1">
    <citation type="submission" date="2016-09" db="EMBL/GenBank/DDBJ databases">
        <title>Extensive genetic diversity and differential bi-allelic expression allows diatom success in the polar Southern Ocean.</title>
        <authorList>
            <consortium name="DOE Joint Genome Institute"/>
            <person name="Mock T."/>
            <person name="Otillar R.P."/>
            <person name="Strauss J."/>
            <person name="Dupont C."/>
            <person name="Frickenhaus S."/>
            <person name="Maumus F."/>
            <person name="Mcmullan M."/>
            <person name="Sanges R."/>
            <person name="Schmutz J."/>
            <person name="Toseland A."/>
            <person name="Valas R."/>
            <person name="Veluchamy A."/>
            <person name="Ward B.J."/>
            <person name="Allen A."/>
            <person name="Barry K."/>
            <person name="Falciatore A."/>
            <person name="Ferrante M."/>
            <person name="Fortunato A.E."/>
            <person name="Gloeckner G."/>
            <person name="Gruber A."/>
            <person name="Hipkin R."/>
            <person name="Janech M."/>
            <person name="Kroth P."/>
            <person name="Leese F."/>
            <person name="Lindquist E."/>
            <person name="Lyon B.R."/>
            <person name="Martin J."/>
            <person name="Mayer C."/>
            <person name="Parker M."/>
            <person name="Quesneville H."/>
            <person name="Raymond J."/>
            <person name="Uhlig C."/>
            <person name="Valentin K.U."/>
            <person name="Worden A.Z."/>
            <person name="Armbrust E.V."/>
            <person name="Bowler C."/>
            <person name="Green B."/>
            <person name="Moulton V."/>
            <person name="Van Oosterhout C."/>
            <person name="Grigoriev I."/>
        </authorList>
    </citation>
    <scope>NUCLEOTIDE SEQUENCE [LARGE SCALE GENOMIC DNA]</scope>
    <source>
        <strain evidence="2 3">CCMP1102</strain>
    </source>
</reference>
<evidence type="ECO:0000313" key="3">
    <source>
        <dbReference type="Proteomes" id="UP000095751"/>
    </source>
</evidence>
<protein>
    <submittedName>
        <fullName evidence="2">Uncharacterized protein</fullName>
    </submittedName>
</protein>
<feature type="compositionally biased region" description="Basic residues" evidence="1">
    <location>
        <begin position="93"/>
        <end position="102"/>
    </location>
</feature>
<gene>
    <name evidence="2" type="ORF">FRACYDRAFT_272794</name>
</gene>
<dbReference type="InParanoid" id="A0A1E7EKB4"/>
<dbReference type="Proteomes" id="UP000095751">
    <property type="component" value="Unassembled WGS sequence"/>
</dbReference>
<dbReference type="AlphaFoldDB" id="A0A1E7EKB4"/>
<name>A0A1E7EKB4_9STRA</name>
<feature type="compositionally biased region" description="Low complexity" evidence="1">
    <location>
        <begin position="59"/>
        <end position="73"/>
    </location>
</feature>
<sequence>MIQHRTNLPFAIDAAPPLDHTITMPTTSSSPTSSATAFFGQHLRLDDSFDSIDTISSEFSLSSSSSSSTSFSLKQRKSTRRMKNHKHNFDQHPHHHYHHHHHHSNDFLFCGPNNENGGFLANTTSTPKQQQSTNMDLPPQHSSSGRPSIEFTLFVNKDNENNNNADNVMIIPERLLVPLL</sequence>
<dbReference type="KEGG" id="fcy:FRACYDRAFT_272794"/>
<keyword evidence="3" id="KW-1185">Reference proteome</keyword>
<evidence type="ECO:0000256" key="1">
    <source>
        <dbReference type="SAM" id="MobiDB-lite"/>
    </source>
</evidence>
<evidence type="ECO:0000313" key="2">
    <source>
        <dbReference type="EMBL" id="OEU06369.1"/>
    </source>
</evidence>
<feature type="compositionally biased region" description="Basic residues" evidence="1">
    <location>
        <begin position="74"/>
        <end position="86"/>
    </location>
</feature>
<proteinExistence type="predicted"/>
<accession>A0A1E7EKB4</accession>
<feature type="region of interest" description="Disordered" evidence="1">
    <location>
        <begin position="124"/>
        <end position="145"/>
    </location>
</feature>
<organism evidence="2 3">
    <name type="scientific">Fragilariopsis cylindrus CCMP1102</name>
    <dbReference type="NCBI Taxonomy" id="635003"/>
    <lineage>
        <taxon>Eukaryota</taxon>
        <taxon>Sar</taxon>
        <taxon>Stramenopiles</taxon>
        <taxon>Ochrophyta</taxon>
        <taxon>Bacillariophyta</taxon>
        <taxon>Bacillariophyceae</taxon>
        <taxon>Bacillariophycidae</taxon>
        <taxon>Bacillariales</taxon>
        <taxon>Bacillariaceae</taxon>
        <taxon>Fragilariopsis</taxon>
    </lineage>
</organism>
<dbReference type="EMBL" id="KV784411">
    <property type="protein sequence ID" value="OEU06369.1"/>
    <property type="molecule type" value="Genomic_DNA"/>
</dbReference>
<feature type="region of interest" description="Disordered" evidence="1">
    <location>
        <begin position="59"/>
        <end position="102"/>
    </location>
</feature>